<evidence type="ECO:0000259" key="3">
    <source>
        <dbReference type="Pfam" id="PF13439"/>
    </source>
</evidence>
<keyword evidence="1" id="KW-0808">Transferase</keyword>
<dbReference type="EMBL" id="WHOD01000027">
    <property type="protein sequence ID" value="NOU92964.1"/>
    <property type="molecule type" value="Genomic_DNA"/>
</dbReference>
<keyword evidence="5" id="KW-1185">Reference proteome</keyword>
<comment type="caution">
    <text evidence="4">The sequence shown here is derived from an EMBL/GenBank/DDBJ whole genome shotgun (WGS) entry which is preliminary data.</text>
</comment>
<proteinExistence type="predicted"/>
<name>A0A972JXY4_9BACL</name>
<dbReference type="InterPro" id="IPR001296">
    <property type="entry name" value="Glyco_trans_1"/>
</dbReference>
<accession>A0A972JXY4</accession>
<evidence type="ECO:0000259" key="2">
    <source>
        <dbReference type="Pfam" id="PF00534"/>
    </source>
</evidence>
<dbReference type="CDD" id="cd03809">
    <property type="entry name" value="GT4_MtfB-like"/>
    <property type="match status" value="1"/>
</dbReference>
<feature type="domain" description="Glycosyl transferase family 1" evidence="2">
    <location>
        <begin position="210"/>
        <end position="373"/>
    </location>
</feature>
<dbReference type="InterPro" id="IPR028098">
    <property type="entry name" value="Glyco_trans_4-like_N"/>
</dbReference>
<evidence type="ECO:0000313" key="5">
    <source>
        <dbReference type="Proteomes" id="UP000641588"/>
    </source>
</evidence>
<organism evidence="4 5">
    <name type="scientific">Paenibacillus foliorum</name>
    <dbReference type="NCBI Taxonomy" id="2654974"/>
    <lineage>
        <taxon>Bacteria</taxon>
        <taxon>Bacillati</taxon>
        <taxon>Bacillota</taxon>
        <taxon>Bacilli</taxon>
        <taxon>Bacillales</taxon>
        <taxon>Paenibacillaceae</taxon>
        <taxon>Paenibacillus</taxon>
    </lineage>
</organism>
<protein>
    <submittedName>
        <fullName evidence="4">Glycosyltransferase</fullName>
    </submittedName>
</protein>
<dbReference type="GO" id="GO:0016757">
    <property type="term" value="F:glycosyltransferase activity"/>
    <property type="evidence" value="ECO:0007669"/>
    <property type="project" value="InterPro"/>
</dbReference>
<gene>
    <name evidence="4" type="ORF">GC093_06905</name>
</gene>
<dbReference type="RefSeq" id="WP_171651163.1">
    <property type="nucleotide sequence ID" value="NZ_WHOD01000027.1"/>
</dbReference>
<dbReference type="Pfam" id="PF00534">
    <property type="entry name" value="Glycos_transf_1"/>
    <property type="match status" value="1"/>
</dbReference>
<dbReference type="PANTHER" id="PTHR46401:SF2">
    <property type="entry name" value="GLYCOSYLTRANSFERASE WBBK-RELATED"/>
    <property type="match status" value="1"/>
</dbReference>
<dbReference type="Proteomes" id="UP000641588">
    <property type="component" value="Unassembled WGS sequence"/>
</dbReference>
<dbReference type="Pfam" id="PF13439">
    <property type="entry name" value="Glyco_transf_4"/>
    <property type="match status" value="1"/>
</dbReference>
<dbReference type="SUPFAM" id="SSF53756">
    <property type="entry name" value="UDP-Glycosyltransferase/glycogen phosphorylase"/>
    <property type="match status" value="1"/>
</dbReference>
<dbReference type="PANTHER" id="PTHR46401">
    <property type="entry name" value="GLYCOSYLTRANSFERASE WBBK-RELATED"/>
    <property type="match status" value="1"/>
</dbReference>
<feature type="domain" description="Glycosyltransferase subfamily 4-like N-terminal" evidence="3">
    <location>
        <begin position="89"/>
        <end position="190"/>
    </location>
</feature>
<reference evidence="4" key="1">
    <citation type="submission" date="2019-10" db="EMBL/GenBank/DDBJ databases">
        <title>Description of Paenibacillus glebae sp. nov.</title>
        <authorList>
            <person name="Carlier A."/>
            <person name="Qi S."/>
        </authorList>
    </citation>
    <scope>NUCLEOTIDE SEQUENCE</scope>
    <source>
        <strain evidence="4">LMG 31456</strain>
    </source>
</reference>
<evidence type="ECO:0000313" key="4">
    <source>
        <dbReference type="EMBL" id="NOU92964.1"/>
    </source>
</evidence>
<sequence>MKVAIDVVPIRNTGEMGGALLLVLELIKGLALFNKSDKYYLLTAEWNHQFFEQFEKFGVERICVHNTSLKVEKNGNLLLKKILKKLFKIFNIKIKKKSKSILRTNSIDILFCPMSAISLAEPGIPTLSLIYDLQHEYYPQFFSDEEIHHRKKFYNGICDLADYVVCISEFTKNTLIEKLNYPENKSKVIYISIQDRLNNIDSTEQDRILDKFNLSKKIYAYYPANFWLHKNHRMLLVAMSIFLNKHPEIDFHLCLTGSLLGQENSFNEIINQMNLQGKVHHFGYLSELEVSALMAGANFLVFPSLFEGFGIPVAEAMSNGIPVMCSNNTSLPEVGGDAAQYFDPRKPEEIAEIMYMLITDNILRQKLITKGTEQVKKFNSETMVKHYHDTLHEVAKKQSVKGNLLKGVYGDNWTEPEVLISVGEDSRNRVINIEMHLPPVSPHKQAQVYVTIDNKKKKHTLINGQVQVIKEILPSTSCDICIEIENTFRPKDIGIMDKRELGIQMIKIEIKDNITGETIRTFHKA</sequence>
<evidence type="ECO:0000256" key="1">
    <source>
        <dbReference type="ARBA" id="ARBA00022679"/>
    </source>
</evidence>
<dbReference type="AlphaFoldDB" id="A0A972JXY4"/>
<dbReference type="Gene3D" id="3.40.50.2000">
    <property type="entry name" value="Glycogen Phosphorylase B"/>
    <property type="match status" value="2"/>
</dbReference>